<gene>
    <name evidence="2" type="ORF">HLB44_28155</name>
</gene>
<organism evidence="2 3">
    <name type="scientific">Pseudaquabacterium terrae</name>
    <dbReference type="NCBI Taxonomy" id="2732868"/>
    <lineage>
        <taxon>Bacteria</taxon>
        <taxon>Pseudomonadati</taxon>
        <taxon>Pseudomonadota</taxon>
        <taxon>Betaproteobacteria</taxon>
        <taxon>Burkholderiales</taxon>
        <taxon>Sphaerotilaceae</taxon>
        <taxon>Pseudaquabacterium</taxon>
    </lineage>
</organism>
<dbReference type="Gene3D" id="1.25.40.10">
    <property type="entry name" value="Tetratricopeptide repeat domain"/>
    <property type="match status" value="1"/>
</dbReference>
<name>A0ABX2EQS6_9BURK</name>
<keyword evidence="3" id="KW-1185">Reference proteome</keyword>
<reference evidence="2 3" key="1">
    <citation type="submission" date="2020-05" db="EMBL/GenBank/DDBJ databases">
        <title>Aquincola sp. isolate from soil.</title>
        <authorList>
            <person name="Han J."/>
            <person name="Kim D.-U."/>
        </authorList>
    </citation>
    <scope>NUCLEOTIDE SEQUENCE [LARGE SCALE GENOMIC DNA]</scope>
    <source>
        <strain evidence="2 3">S2</strain>
    </source>
</reference>
<accession>A0ABX2EQS6</accession>
<dbReference type="RefSeq" id="WP_173130883.1">
    <property type="nucleotide sequence ID" value="NZ_JABRWJ010000009.1"/>
</dbReference>
<dbReference type="EMBL" id="JABRWJ010000009">
    <property type="protein sequence ID" value="NRF70885.1"/>
    <property type="molecule type" value="Genomic_DNA"/>
</dbReference>
<evidence type="ECO:0000256" key="1">
    <source>
        <dbReference type="SAM" id="SignalP"/>
    </source>
</evidence>
<keyword evidence="1" id="KW-0732">Signal</keyword>
<feature type="signal peptide" evidence="1">
    <location>
        <begin position="1"/>
        <end position="24"/>
    </location>
</feature>
<feature type="chain" id="PRO_5045461358" description="Tetratricopeptide repeat protein" evidence="1">
    <location>
        <begin position="25"/>
        <end position="402"/>
    </location>
</feature>
<evidence type="ECO:0000313" key="3">
    <source>
        <dbReference type="Proteomes" id="UP000737171"/>
    </source>
</evidence>
<comment type="caution">
    <text evidence="2">The sequence shown here is derived from an EMBL/GenBank/DDBJ whole genome shotgun (WGS) entry which is preliminary data.</text>
</comment>
<evidence type="ECO:0008006" key="4">
    <source>
        <dbReference type="Google" id="ProtNLM"/>
    </source>
</evidence>
<evidence type="ECO:0000313" key="2">
    <source>
        <dbReference type="EMBL" id="NRF70885.1"/>
    </source>
</evidence>
<dbReference type="Proteomes" id="UP000737171">
    <property type="component" value="Unassembled WGS sequence"/>
</dbReference>
<sequence length="402" mass="42497">MKTLHALAAAAVLACALGSAQAQAVRPEVGKPLQQASDLLRAGKAKEALAKVREADAIGGKTGAEQIMIDRMRGAAAQRAGESGTAIQAFESLFPRVSGAEAAQVAEQLAFAYSQAKDWPRTSQWIQKAQAAGSHSAQLKQLQAYVQGQSGDYGAIARESAAAVSAAEQGGRRPDEGDLLRLADAQARTNNSAGQTATLEKLLAYYPKKEYWGIFLGRLPRKSGFSDRFALDVMRLKLATGNLSKTDDFMEMAQLAIQAGYPTEGKAIVDKGFAAGALGTGPEADRHKRLRDLAVQREADAKASIEQRATEAAALKDGNDLITLGYAYVTMGQADKGIPMIEQGIAKGGLKRPEDAKLRLGMAMLQSGKGKAKAVQTLRSVQGNDGSSDLGRLWALYANHAG</sequence>
<dbReference type="PROSITE" id="PS51257">
    <property type="entry name" value="PROKAR_LIPOPROTEIN"/>
    <property type="match status" value="1"/>
</dbReference>
<dbReference type="InterPro" id="IPR011990">
    <property type="entry name" value="TPR-like_helical_dom_sf"/>
</dbReference>
<protein>
    <recommendedName>
        <fullName evidence="4">Tetratricopeptide repeat protein</fullName>
    </recommendedName>
</protein>
<proteinExistence type="predicted"/>